<evidence type="ECO:0000259" key="3">
    <source>
        <dbReference type="PROSITE" id="PS50125"/>
    </source>
</evidence>
<dbReference type="SUPFAM" id="SSF55073">
    <property type="entry name" value="Nucleotide cyclase"/>
    <property type="match status" value="2"/>
</dbReference>
<reference evidence="4" key="1">
    <citation type="submission" date="2023-08" db="EMBL/GenBank/DDBJ databases">
        <authorList>
            <person name="Chen Y."/>
            <person name="Shah S."/>
            <person name="Dougan E. K."/>
            <person name="Thang M."/>
            <person name="Chan C."/>
        </authorList>
    </citation>
    <scope>NUCLEOTIDE SEQUENCE</scope>
</reference>
<feature type="transmembrane region" description="Helical" evidence="2">
    <location>
        <begin position="627"/>
        <end position="645"/>
    </location>
</feature>
<evidence type="ECO:0000256" key="2">
    <source>
        <dbReference type="SAM" id="Phobius"/>
    </source>
</evidence>
<proteinExistence type="predicted"/>
<keyword evidence="2" id="KW-0472">Membrane</keyword>
<feature type="transmembrane region" description="Helical" evidence="2">
    <location>
        <begin position="141"/>
        <end position="161"/>
    </location>
</feature>
<dbReference type="GO" id="GO:0008074">
    <property type="term" value="C:guanylate cyclase complex, soluble"/>
    <property type="evidence" value="ECO:0007669"/>
    <property type="project" value="TreeGrafter"/>
</dbReference>
<evidence type="ECO:0000313" key="4">
    <source>
        <dbReference type="EMBL" id="CAJ1383127.1"/>
    </source>
</evidence>
<dbReference type="AlphaFoldDB" id="A0AA36I8P3"/>
<dbReference type="PROSITE" id="PS50125">
    <property type="entry name" value="GUANYLATE_CYCLASE_2"/>
    <property type="match status" value="2"/>
</dbReference>
<dbReference type="GO" id="GO:0070482">
    <property type="term" value="P:response to oxygen levels"/>
    <property type="evidence" value="ECO:0007669"/>
    <property type="project" value="TreeGrafter"/>
</dbReference>
<organism evidence="4 5">
    <name type="scientific">Effrenium voratum</name>
    <dbReference type="NCBI Taxonomy" id="2562239"/>
    <lineage>
        <taxon>Eukaryota</taxon>
        <taxon>Sar</taxon>
        <taxon>Alveolata</taxon>
        <taxon>Dinophyceae</taxon>
        <taxon>Suessiales</taxon>
        <taxon>Symbiodiniaceae</taxon>
        <taxon>Effrenium</taxon>
    </lineage>
</organism>
<evidence type="ECO:0000313" key="5">
    <source>
        <dbReference type="Proteomes" id="UP001178507"/>
    </source>
</evidence>
<comment type="caution">
    <text evidence="4">The sequence shown here is derived from an EMBL/GenBank/DDBJ whole genome shotgun (WGS) entry which is preliminary data.</text>
</comment>
<feature type="transmembrane region" description="Helical" evidence="2">
    <location>
        <begin position="665"/>
        <end position="687"/>
    </location>
</feature>
<dbReference type="GO" id="GO:0004383">
    <property type="term" value="F:guanylate cyclase activity"/>
    <property type="evidence" value="ECO:0007669"/>
    <property type="project" value="TreeGrafter"/>
</dbReference>
<dbReference type="Pfam" id="PF00211">
    <property type="entry name" value="Guanylate_cyc"/>
    <property type="match status" value="2"/>
</dbReference>
<dbReference type="EMBL" id="CAUJNA010000990">
    <property type="protein sequence ID" value="CAJ1383127.1"/>
    <property type="molecule type" value="Genomic_DNA"/>
</dbReference>
<gene>
    <name evidence="4" type="ORF">EVOR1521_LOCUS10334</name>
</gene>
<dbReference type="PANTHER" id="PTHR45655">
    <property type="entry name" value="GUANYLATE CYCLASE SOLUBLE SUBUNIT BETA-2"/>
    <property type="match status" value="1"/>
</dbReference>
<feature type="domain" description="Guanylate cyclase" evidence="3">
    <location>
        <begin position="344"/>
        <end position="469"/>
    </location>
</feature>
<dbReference type="InterPro" id="IPR001054">
    <property type="entry name" value="A/G_cyclase"/>
</dbReference>
<feature type="region of interest" description="Disordered" evidence="1">
    <location>
        <begin position="1"/>
        <end position="21"/>
    </location>
</feature>
<protein>
    <recommendedName>
        <fullName evidence="3">Guanylate cyclase domain-containing protein</fullName>
    </recommendedName>
</protein>
<name>A0AA36I8P3_9DINO</name>
<dbReference type="Gene3D" id="3.30.70.1230">
    <property type="entry name" value="Nucleotide cyclase"/>
    <property type="match status" value="2"/>
</dbReference>
<dbReference type="CDD" id="cd07302">
    <property type="entry name" value="CHD"/>
    <property type="match status" value="2"/>
</dbReference>
<keyword evidence="2" id="KW-0812">Transmembrane</keyword>
<evidence type="ECO:0000256" key="1">
    <source>
        <dbReference type="SAM" id="MobiDB-lite"/>
    </source>
</evidence>
<keyword evidence="5" id="KW-1185">Reference proteome</keyword>
<dbReference type="InterPro" id="IPR029787">
    <property type="entry name" value="Nucleotide_cyclase"/>
</dbReference>
<dbReference type="SMART" id="SM00044">
    <property type="entry name" value="CYCc"/>
    <property type="match status" value="2"/>
</dbReference>
<accession>A0AA36I8P3</accession>
<feature type="domain" description="Guanylate cyclase" evidence="3">
    <location>
        <begin position="825"/>
        <end position="953"/>
    </location>
</feature>
<feature type="transmembrane region" description="Helical" evidence="2">
    <location>
        <begin position="699"/>
        <end position="721"/>
    </location>
</feature>
<dbReference type="Proteomes" id="UP001178507">
    <property type="component" value="Unassembled WGS sequence"/>
</dbReference>
<feature type="compositionally biased region" description="Low complexity" evidence="1">
    <location>
        <begin position="1"/>
        <end position="14"/>
    </location>
</feature>
<keyword evidence="2" id="KW-1133">Transmembrane helix</keyword>
<dbReference type="GO" id="GO:0019934">
    <property type="term" value="P:cGMP-mediated signaling"/>
    <property type="evidence" value="ECO:0007669"/>
    <property type="project" value="TreeGrafter"/>
</dbReference>
<sequence length="1023" mass="115248">MADSSSNDSETSTESSEENWLWPCSRRRRCEPGSFEELDPELQNMIFQRDTLNASIEEHVRRQGLDQPVVNDVTSKSSIAFVDPLVERQWRSIGCLDQVVLGSYFLALCEIMLRLDAIIKVLNHGCSFEGMGVLPMFRLTLAYNVLCLLVLVPLPLLNTYWKSIRLHMVLMMMAYTDRLVANFPLLHVACSQRHQELECQLMDDMNCSKVEYYRFQMQMFSVMAQVLVLPEYRYCAYMWCWIFLAALVASAIVANEEDWALDAKNEFFVRLVLLSLVQMVASRKKCTMEEQTRSLFLTNLKNREVSMSMFRILEFMVPDFVILPMLQHAQNPSVPLSFHCDSASVLFIAFDDFEEVVQRKTPPELLQFLNKYYNLFDFYCAAYGVTKIETVAEEYVCAVGVRPKASDCFEDVLTQLIKVAAEIRCLQVRDRVVFKMGLHTGPVVAGVMGTKLPRFRLFGDTVNTAARMMQKSLPGEVQMGESTRKQLPDWVQVRFRGDIEMKGKGLMAAYLLDGIGNTRLQAVEMLATGTGRERLKTPKALYSALVAGKQATEGPGCGGPGAPSAFNDVIGQIYETKPRRRTCRQALHFFGPGWRSFPEDLEGEFQQWYQHAVFAGNFSAPRLQRQAGFLLLLTLAEAAYMLFMSSDFQTANEFLGGVEELWLYFTLRFSAITVCLLMSCVCPRWIYNPRKPHVVKKSAKVGTNCLHLIFVCLVMLSYMLLPSYLGEPSGFTVILLALGHMPNTAQNGYPSEGIAFLGYSLIFVVKAFMGEMSLRDQFKARKAINTTKVHIEGILESMMPHLVVYELQRLPPDAPAPSHHYFRATVVQSDLVGFTRMASLLPPEEVVKAVSEIFSIFDKLAENHGVYKVETVGDAYIAGQAEPPLTSENDPPSVIRFGLGMVHAASDWSETHGQPIKVRVGVHTGECIGGIVGIDKQRYHLFGQLMHQLELLESTAPECFVQISQSCKQASEALADFHFVERPEPYLVTSKGEVHQYPEVGGRTFLVSAQTGTRIESAHSLRI</sequence>
<dbReference type="PANTHER" id="PTHR45655:SF13">
    <property type="entry name" value="SOLUBLE GUANYLATE CYCLASE GCY-32-RELATED"/>
    <property type="match status" value="1"/>
</dbReference>